<name>A0A428Z610_KIBAR</name>
<dbReference type="EMBL" id="QHKI01000022">
    <property type="protein sequence ID" value="RSM82483.1"/>
    <property type="molecule type" value="Genomic_DNA"/>
</dbReference>
<dbReference type="Pfam" id="PF03704">
    <property type="entry name" value="BTAD"/>
    <property type="match status" value="1"/>
</dbReference>
<keyword evidence="2 3" id="KW-0238">DNA-binding</keyword>
<protein>
    <submittedName>
        <fullName evidence="5">AfsR family transcriptional regulator</fullName>
    </submittedName>
</protein>
<dbReference type="CDD" id="cd15831">
    <property type="entry name" value="BTAD"/>
    <property type="match status" value="1"/>
</dbReference>
<gene>
    <name evidence="5" type="ORF">DMH04_25055</name>
</gene>
<dbReference type="Gene3D" id="1.25.40.10">
    <property type="entry name" value="Tetratricopeptide repeat domain"/>
    <property type="match status" value="2"/>
</dbReference>
<dbReference type="AlphaFoldDB" id="A0A428Z610"/>
<dbReference type="SUPFAM" id="SSF48452">
    <property type="entry name" value="TPR-like"/>
    <property type="match status" value="3"/>
</dbReference>
<dbReference type="Gene3D" id="1.10.10.10">
    <property type="entry name" value="Winged helix-like DNA-binding domain superfamily/Winged helix DNA-binding domain"/>
    <property type="match status" value="1"/>
</dbReference>
<dbReference type="InterPro" id="IPR005158">
    <property type="entry name" value="BTAD"/>
</dbReference>
<dbReference type="InterPro" id="IPR001867">
    <property type="entry name" value="OmpR/PhoB-type_DNA-bd"/>
</dbReference>
<dbReference type="GO" id="GO:0000160">
    <property type="term" value="P:phosphorelay signal transduction system"/>
    <property type="evidence" value="ECO:0007669"/>
    <property type="project" value="InterPro"/>
</dbReference>
<dbReference type="InterPro" id="IPR011990">
    <property type="entry name" value="TPR-like_helical_dom_sf"/>
</dbReference>
<evidence type="ECO:0000256" key="2">
    <source>
        <dbReference type="ARBA" id="ARBA00023125"/>
    </source>
</evidence>
<dbReference type="Gene3D" id="3.40.50.300">
    <property type="entry name" value="P-loop containing nucleotide triphosphate hydrolases"/>
    <property type="match status" value="1"/>
</dbReference>
<accession>A0A428Z610</accession>
<dbReference type="InterPro" id="IPR036388">
    <property type="entry name" value="WH-like_DNA-bd_sf"/>
</dbReference>
<evidence type="ECO:0000256" key="1">
    <source>
        <dbReference type="ARBA" id="ARBA00005820"/>
    </source>
</evidence>
<dbReference type="InterPro" id="IPR016032">
    <property type="entry name" value="Sig_transdc_resp-reg_C-effctor"/>
</dbReference>
<sequence>MRFGVLGPLAVWTADGREVRVPEAKVRTLLADLLVGEGRPIPADRLADDLWGERQPGNPVNTLQTKVSQLRRALEDAEPGGRLLVSHRSGSYVMQVDLDVTRFRSLTAQARSVTDPRTRASLLSDALALWRGPALADFADEPFAVPVIQRLDEERLVAFEEWAEARLELGEHGPLAVELTELVAAHPLRERLRALQLRALYRAGRQTEALDSYRQLVTVLDDELGLTPSPALVELHSQILRQDPALGSPSVLRTNLPEPLTELVGRDTAVQSVLSLIGETRLVTLTGPGGVGKTRLALQTARQVQEAWLVEFAGLEQHGTPETCPRDDLVAEVTAAALGIRDEQIAVLDQLAGSLYTKEILLVLDNCEGLVESIARLATTLLQAAPRLRILATSQEPLGVAGEVVWNVPPLDVPSAASVEAEDVRAFSSVQLFVARAAAASPGFTLDASNASDIAAICRRLDGIPLALELAATRVRALSTSELLARLDDRFRLLASGNRSGPPRQRTLRAMIDWSWQLLSTAEQTVLRRLAVHVEGASLAAAEAICAGGDVDPADVMTHVADLVDRSLVVSGPGPRYRLLESVVAYSVEQLQAAGELDEVRLRHAEYYIALAEEADAKLRTSEQREWLDRVDMETANLRRALETVLLQGNAELALRLVKAMTWYWFIRGRMNEARRAIRQALEVPGEVQDLRSTVLAWDAGLAILAGEVVDDFEMAYDIKNPTDRAMALWFLGYVTTTMGGVPTSELLSTQALSEFEALNDDWGIAVALIDRVTHHKARGDFAEAERATARSANLMDALGERWGQLQVSFTVGTLAEIAGDYDRAATVHREGLRMAEELNITPEVSYQLSWLGRIALIRGNYAEAWDLHSRAYRIGQENGFKPAEMYAETGLALGARRAGDLDLAEKHLLNVLAWHRDQRYEAGSSLILAELGFIAELRGDKKTALSLHLEGYAIAQEVNDPRAIALALEGLAGAEALAGNHTSAARLLGAAMHARESVGHPLPPGQRDDIDRITATIHTTLPPATFATEFQRGKETPATELIPH</sequence>
<dbReference type="GO" id="GO:0003677">
    <property type="term" value="F:DNA binding"/>
    <property type="evidence" value="ECO:0007669"/>
    <property type="project" value="UniProtKB-UniRule"/>
</dbReference>
<evidence type="ECO:0000313" key="6">
    <source>
        <dbReference type="Proteomes" id="UP000287547"/>
    </source>
</evidence>
<reference evidence="5 6" key="1">
    <citation type="submission" date="2018-05" db="EMBL/GenBank/DDBJ databases">
        <title>Evolution of GPA BGCs.</title>
        <authorList>
            <person name="Waglechner N."/>
            <person name="Wright G.D."/>
        </authorList>
    </citation>
    <scope>NUCLEOTIDE SEQUENCE [LARGE SCALE GENOMIC DNA]</scope>
    <source>
        <strain evidence="5 6">A82846</strain>
    </source>
</reference>
<dbReference type="PANTHER" id="PTHR47691">
    <property type="entry name" value="REGULATOR-RELATED"/>
    <property type="match status" value="1"/>
</dbReference>
<dbReference type="RefSeq" id="WP_037254084.1">
    <property type="nucleotide sequence ID" value="NZ_QHKI01000022.1"/>
</dbReference>
<dbReference type="SUPFAM" id="SSF52540">
    <property type="entry name" value="P-loop containing nucleoside triphosphate hydrolases"/>
    <property type="match status" value="1"/>
</dbReference>
<dbReference type="PROSITE" id="PS51755">
    <property type="entry name" value="OMPR_PHOB"/>
    <property type="match status" value="1"/>
</dbReference>
<dbReference type="InterPro" id="IPR027417">
    <property type="entry name" value="P-loop_NTPase"/>
</dbReference>
<feature type="DNA-binding region" description="OmpR/PhoB-type" evidence="3">
    <location>
        <begin position="1"/>
        <end position="96"/>
    </location>
</feature>
<dbReference type="GO" id="GO:0006355">
    <property type="term" value="P:regulation of DNA-templated transcription"/>
    <property type="evidence" value="ECO:0007669"/>
    <property type="project" value="InterPro"/>
</dbReference>
<proteinExistence type="inferred from homology"/>
<dbReference type="OrthoDB" id="9812579at2"/>
<dbReference type="Proteomes" id="UP000287547">
    <property type="component" value="Unassembled WGS sequence"/>
</dbReference>
<dbReference type="SUPFAM" id="SSF46894">
    <property type="entry name" value="C-terminal effector domain of the bipartite response regulators"/>
    <property type="match status" value="1"/>
</dbReference>
<dbReference type="PRINTS" id="PR00364">
    <property type="entry name" value="DISEASERSIST"/>
</dbReference>
<evidence type="ECO:0000259" key="4">
    <source>
        <dbReference type="PROSITE" id="PS51755"/>
    </source>
</evidence>
<dbReference type="PANTHER" id="PTHR47691:SF3">
    <property type="entry name" value="HTH-TYPE TRANSCRIPTIONAL REGULATOR RV0890C-RELATED"/>
    <property type="match status" value="1"/>
</dbReference>
<comment type="caution">
    <text evidence="5">The sequence shown here is derived from an EMBL/GenBank/DDBJ whole genome shotgun (WGS) entry which is preliminary data.</text>
</comment>
<evidence type="ECO:0000313" key="5">
    <source>
        <dbReference type="EMBL" id="RSM82483.1"/>
    </source>
</evidence>
<dbReference type="Pfam" id="PF00486">
    <property type="entry name" value="Trans_reg_C"/>
    <property type="match status" value="1"/>
</dbReference>
<evidence type="ECO:0000256" key="3">
    <source>
        <dbReference type="PROSITE-ProRule" id="PRU01091"/>
    </source>
</evidence>
<organism evidence="5 6">
    <name type="scientific">Kibdelosporangium aridum</name>
    <dbReference type="NCBI Taxonomy" id="2030"/>
    <lineage>
        <taxon>Bacteria</taxon>
        <taxon>Bacillati</taxon>
        <taxon>Actinomycetota</taxon>
        <taxon>Actinomycetes</taxon>
        <taxon>Pseudonocardiales</taxon>
        <taxon>Pseudonocardiaceae</taxon>
        <taxon>Kibdelosporangium</taxon>
    </lineage>
</organism>
<dbReference type="SMART" id="SM00862">
    <property type="entry name" value="Trans_reg_C"/>
    <property type="match status" value="1"/>
</dbReference>
<feature type="domain" description="OmpR/PhoB-type" evidence="4">
    <location>
        <begin position="1"/>
        <end position="96"/>
    </location>
</feature>
<dbReference type="SMART" id="SM01043">
    <property type="entry name" value="BTAD"/>
    <property type="match status" value="1"/>
</dbReference>
<comment type="similarity">
    <text evidence="1">Belongs to the AfsR/DnrI/RedD regulatory family.</text>
</comment>